<feature type="coiled-coil region" evidence="1">
    <location>
        <begin position="147"/>
        <end position="188"/>
    </location>
</feature>
<keyword evidence="1" id="KW-0175">Coiled coil</keyword>
<dbReference type="AlphaFoldDB" id="A0A915LPW5"/>
<keyword evidence="3" id="KW-0472">Membrane</keyword>
<dbReference type="PANTHER" id="PTHR31915:SF6">
    <property type="entry name" value="SKICH DOMAIN-CONTAINING PROTEIN"/>
    <property type="match status" value="1"/>
</dbReference>
<feature type="coiled-coil region" evidence="1">
    <location>
        <begin position="678"/>
        <end position="730"/>
    </location>
</feature>
<feature type="transmembrane region" description="Helical" evidence="3">
    <location>
        <begin position="950"/>
        <end position="972"/>
    </location>
</feature>
<evidence type="ECO:0000259" key="4">
    <source>
        <dbReference type="Pfam" id="PF12455"/>
    </source>
</evidence>
<dbReference type="InterPro" id="IPR022157">
    <property type="entry name" value="Dynactin"/>
</dbReference>
<evidence type="ECO:0000256" key="2">
    <source>
        <dbReference type="SAM" id="MobiDB-lite"/>
    </source>
</evidence>
<feature type="domain" description="Dynein associated protein" evidence="4">
    <location>
        <begin position="209"/>
        <end position="433"/>
    </location>
</feature>
<evidence type="ECO:0000313" key="6">
    <source>
        <dbReference type="WBParaSite" id="scaffold15598_cov210.g17948"/>
    </source>
</evidence>
<reference evidence="6" key="1">
    <citation type="submission" date="2022-11" db="UniProtKB">
        <authorList>
            <consortium name="WormBaseParasite"/>
        </authorList>
    </citation>
    <scope>IDENTIFICATION</scope>
</reference>
<evidence type="ECO:0000313" key="5">
    <source>
        <dbReference type="Proteomes" id="UP000887561"/>
    </source>
</evidence>
<proteinExistence type="predicted"/>
<evidence type="ECO:0000256" key="1">
    <source>
        <dbReference type="SAM" id="Coils"/>
    </source>
</evidence>
<dbReference type="InterPro" id="IPR051002">
    <property type="entry name" value="UBA_autophagy_assoc_protein"/>
</dbReference>
<dbReference type="WBParaSite" id="scaffold15598_cov210.g17948">
    <property type="protein sequence ID" value="scaffold15598_cov210.g17948"/>
    <property type="gene ID" value="scaffold15598_cov210.g17948"/>
</dbReference>
<feature type="coiled-coil region" evidence="1">
    <location>
        <begin position="4"/>
        <end position="118"/>
    </location>
</feature>
<protein>
    <submittedName>
        <fullName evidence="6">Dynein associated protein domain-containing protein</fullName>
    </submittedName>
</protein>
<feature type="transmembrane region" description="Helical" evidence="3">
    <location>
        <begin position="993"/>
        <end position="1013"/>
    </location>
</feature>
<keyword evidence="3" id="KW-1133">Transmembrane helix</keyword>
<dbReference type="Pfam" id="PF12455">
    <property type="entry name" value="Dynactin"/>
    <property type="match status" value="1"/>
</dbReference>
<dbReference type="PANTHER" id="PTHR31915">
    <property type="entry name" value="SKICH DOMAIN-CONTAINING PROTEIN"/>
    <property type="match status" value="1"/>
</dbReference>
<feature type="coiled-coil region" evidence="1">
    <location>
        <begin position="783"/>
        <end position="839"/>
    </location>
</feature>
<dbReference type="Proteomes" id="UP000887561">
    <property type="component" value="Unplaced"/>
</dbReference>
<feature type="transmembrane region" description="Helical" evidence="3">
    <location>
        <begin position="1050"/>
        <end position="1072"/>
    </location>
</feature>
<accession>A0A915LPW5</accession>
<sequence>MTEQLNFEAIINNLTNKNVDLEEQIKTLKLDVHELEQLHQMDEEIIEMQKETEKELQTKNQELALTIATMNTQISELESRIEVQMSSDAIIADLTSKNLDLEEQYRQLKADFNELEQLHLMENEIIDTQKETEKELLQGNEEQMLIIATLKRQLLESEDRAIDYEHAINKFRQKTSELKERVQNLEDDLSTMRAFDDEKARAAGAEISLMANVKRDFSELVEAQLNFIELESAKRNISYLRSFIPDKFMKAGGDNDCLILCVLLPRLSSKALCLSQLLFQKYPQPPDGLKREHVTISHKGEQWAHVRHFGYQLQKLNTVLQKFVAVFKHCSFNDRLSDPLSRLAVQQTEICQREQKLEDYFKLLKQNKFDENTSIDMLEQMIKYFERIFSANLSTEPFSAKQDLQHTLAQIKKALIWIRFNGQRLQYFFLDSSTTSDSQSSPTSLTSSSLMTKSSINNNGNGGTDNVEFISFVDQVNQLLEDCDKMTMRAMNRIPKENELLLPNELNDQICMAVATLEKCGCIINQICSMATSELGTVDTEALPSQQMLDFVFSSVEKFVGQIDGQKRACAQIFELLESVKAVLQGLGESLENSSMEICPNENSNQFLNNDVFPPLVNRAQLRKKDIVEADSLRWQLSKKDDELLKLQSTLKSREESASIIKIRLDMAEKKLAENEAGTALKAEIQQLKTKCEQLSNDLEQKKSDYELKLTQLQSELADTRAERDKATELTREFSKKALFANLKNQKQITSTPKQQQKIVVADDQNLSVIEENLRTPLASINNNNTLGRMDDEIRRLNALEKKKLLLNEPNVCTICAQKNNEHQELQNLLKESDTLMTEFNRLLLPSNANSTSMINYLKSKENIEFKIESLRLHFVQFWQKYRPLEPQPTFLWPLPDKIKQTKKLMEEQFILNNFDKENSNNLFLFNEQLTKQNDFNGGHCSLKFLQISIWFVTVLDIVLAILAIILNSLLIPSSLNSRPIPFRTRRFLSSISLNYALLASILLTKKCFWLYFSFVNPKGQCIPTFTSSTCKLQEFPLCSITLAIRQKGLAFGLLSLILISQLLQSLVWYFIPLKTIKNNKKCTQLAVEFPFTTLPLFISLLHPILSLILIAPIRYTAQRFFPIFAKLLPTQEPITPPLPRPFPSVRILVTEH</sequence>
<name>A0A915LPW5_MELJA</name>
<feature type="transmembrane region" description="Helical" evidence="3">
    <location>
        <begin position="1092"/>
        <end position="1114"/>
    </location>
</feature>
<evidence type="ECO:0000256" key="3">
    <source>
        <dbReference type="SAM" id="Phobius"/>
    </source>
</evidence>
<keyword evidence="5" id="KW-1185">Reference proteome</keyword>
<organism evidence="5 6">
    <name type="scientific">Meloidogyne javanica</name>
    <name type="common">Root-knot nematode worm</name>
    <dbReference type="NCBI Taxonomy" id="6303"/>
    <lineage>
        <taxon>Eukaryota</taxon>
        <taxon>Metazoa</taxon>
        <taxon>Ecdysozoa</taxon>
        <taxon>Nematoda</taxon>
        <taxon>Chromadorea</taxon>
        <taxon>Rhabditida</taxon>
        <taxon>Tylenchina</taxon>
        <taxon>Tylenchomorpha</taxon>
        <taxon>Tylenchoidea</taxon>
        <taxon>Meloidogynidae</taxon>
        <taxon>Meloidogyninae</taxon>
        <taxon>Meloidogyne</taxon>
        <taxon>Meloidogyne incognita group</taxon>
    </lineage>
</organism>
<keyword evidence="3" id="KW-0812">Transmembrane</keyword>
<feature type="region of interest" description="Disordered" evidence="2">
    <location>
        <begin position="433"/>
        <end position="452"/>
    </location>
</feature>